<gene>
    <name evidence="5" type="ORF">SU32_01170</name>
</gene>
<evidence type="ECO:0000256" key="1">
    <source>
        <dbReference type="ARBA" id="ARBA00023015"/>
    </source>
</evidence>
<sequence>MKLGTGTVTKRPTLKTVAEKTGLAVTTVSKALNGAPEIAAKTRLLVENAAREIGYVPDRAAQRLRTGKTNVISLVLSPHDEILGFSNSLTLGLSRALRGTNYNLLVTPSFEESTEIKTIEKIVRNKMADGIIFSRTEPFDERVRFLIENGFPFVCHGRTELSSKHSFVDYDNEEFARLAVSQLAAKGRKRLFAVMPDRKFTFYGHLKYGFTSAAADVGVSYAVPEEVNLDSAPDEIYACIAKHIEEGRSPDGYVCAGEVAAMTIMACLSDHNMMVGRDVDIVAKQTSRVFDHIRPRVDTIIENIAEAGALMGEMLLDDISNPNAIREGFVQRPEKEFPDLNPAG</sequence>
<dbReference type="PANTHER" id="PTHR30146:SF109">
    <property type="entry name" value="HTH-TYPE TRANSCRIPTIONAL REGULATOR GALS"/>
    <property type="match status" value="1"/>
</dbReference>
<comment type="caution">
    <text evidence="5">The sequence shown here is derived from an EMBL/GenBank/DDBJ whole genome shotgun (WGS) entry which is preliminary data.</text>
</comment>
<dbReference type="PATRIC" id="fig|1514904.3.peg.242"/>
<dbReference type="STRING" id="1514904.SU32_01170"/>
<dbReference type="InterPro" id="IPR028082">
    <property type="entry name" value="Peripla_BP_I"/>
</dbReference>
<reference evidence="5 6" key="1">
    <citation type="submission" date="2015-01" db="EMBL/GenBank/DDBJ databases">
        <title>Ahrensia donghaiensis sp. nov., a novel dimethylsulphoniopropionate-cleavage bacterium isolated from seawater and emended descriptions of the genus Ahrensia and Ahrensia kielensis.</title>
        <authorList>
            <person name="Liu J."/>
        </authorList>
    </citation>
    <scope>NUCLEOTIDE SEQUENCE [LARGE SCALE GENOMIC DNA]</scope>
    <source>
        <strain evidence="5 6">LZD062</strain>
    </source>
</reference>
<dbReference type="OrthoDB" id="60111at2"/>
<dbReference type="GO" id="GO:0000976">
    <property type="term" value="F:transcription cis-regulatory region binding"/>
    <property type="evidence" value="ECO:0007669"/>
    <property type="project" value="TreeGrafter"/>
</dbReference>
<dbReference type="InterPro" id="IPR000843">
    <property type="entry name" value="HTH_LacI"/>
</dbReference>
<evidence type="ECO:0000313" key="5">
    <source>
        <dbReference type="EMBL" id="KPB02908.1"/>
    </source>
</evidence>
<dbReference type="CDD" id="cd01392">
    <property type="entry name" value="HTH_LacI"/>
    <property type="match status" value="1"/>
</dbReference>
<dbReference type="SMART" id="SM00354">
    <property type="entry name" value="HTH_LACI"/>
    <property type="match status" value="1"/>
</dbReference>
<dbReference type="InterPro" id="IPR046335">
    <property type="entry name" value="LacI/GalR-like_sensor"/>
</dbReference>
<dbReference type="RefSeq" id="WP_053997478.1">
    <property type="nucleotide sequence ID" value="NZ_JXMU01000001.1"/>
</dbReference>
<dbReference type="AlphaFoldDB" id="A0A0N0E8Z0"/>
<protein>
    <submittedName>
        <fullName evidence="5">LacI family transcriptional regulator</fullName>
    </submittedName>
</protein>
<dbReference type="SUPFAM" id="SSF47413">
    <property type="entry name" value="lambda repressor-like DNA-binding domains"/>
    <property type="match status" value="1"/>
</dbReference>
<evidence type="ECO:0000259" key="4">
    <source>
        <dbReference type="PROSITE" id="PS50932"/>
    </source>
</evidence>
<keyword evidence="3" id="KW-0804">Transcription</keyword>
<dbReference type="InterPro" id="IPR010982">
    <property type="entry name" value="Lambda_DNA-bd_dom_sf"/>
</dbReference>
<evidence type="ECO:0000256" key="2">
    <source>
        <dbReference type="ARBA" id="ARBA00023125"/>
    </source>
</evidence>
<keyword evidence="6" id="KW-1185">Reference proteome</keyword>
<dbReference type="PROSITE" id="PS50932">
    <property type="entry name" value="HTH_LACI_2"/>
    <property type="match status" value="1"/>
</dbReference>
<keyword evidence="2" id="KW-0238">DNA-binding</keyword>
<dbReference type="EMBL" id="JXMU01000001">
    <property type="protein sequence ID" value="KPB02908.1"/>
    <property type="molecule type" value="Genomic_DNA"/>
</dbReference>
<keyword evidence="1" id="KW-0805">Transcription regulation</keyword>
<feature type="domain" description="HTH lacI-type" evidence="4">
    <location>
        <begin position="12"/>
        <end position="66"/>
    </location>
</feature>
<dbReference type="Gene3D" id="3.40.50.2300">
    <property type="match status" value="2"/>
</dbReference>
<evidence type="ECO:0000256" key="3">
    <source>
        <dbReference type="ARBA" id="ARBA00023163"/>
    </source>
</evidence>
<dbReference type="Proteomes" id="UP000038011">
    <property type="component" value="Unassembled WGS sequence"/>
</dbReference>
<dbReference type="Pfam" id="PF13377">
    <property type="entry name" value="Peripla_BP_3"/>
    <property type="match status" value="1"/>
</dbReference>
<dbReference type="Pfam" id="PF00356">
    <property type="entry name" value="LacI"/>
    <property type="match status" value="1"/>
</dbReference>
<name>A0A0N0E8Z0_9HYPH</name>
<dbReference type="Gene3D" id="1.10.260.40">
    <property type="entry name" value="lambda repressor-like DNA-binding domains"/>
    <property type="match status" value="1"/>
</dbReference>
<dbReference type="CDD" id="cd20009">
    <property type="entry name" value="PBP1_RafR-like"/>
    <property type="match status" value="1"/>
</dbReference>
<dbReference type="PANTHER" id="PTHR30146">
    <property type="entry name" value="LACI-RELATED TRANSCRIPTIONAL REPRESSOR"/>
    <property type="match status" value="1"/>
</dbReference>
<accession>A0A0N0E8Z0</accession>
<evidence type="ECO:0000313" key="6">
    <source>
        <dbReference type="Proteomes" id="UP000038011"/>
    </source>
</evidence>
<organism evidence="5 6">
    <name type="scientific">Ahrensia marina</name>
    <dbReference type="NCBI Taxonomy" id="1514904"/>
    <lineage>
        <taxon>Bacteria</taxon>
        <taxon>Pseudomonadati</taxon>
        <taxon>Pseudomonadota</taxon>
        <taxon>Alphaproteobacteria</taxon>
        <taxon>Hyphomicrobiales</taxon>
        <taxon>Ahrensiaceae</taxon>
        <taxon>Ahrensia</taxon>
    </lineage>
</organism>
<dbReference type="SUPFAM" id="SSF53822">
    <property type="entry name" value="Periplasmic binding protein-like I"/>
    <property type="match status" value="1"/>
</dbReference>
<dbReference type="GO" id="GO:0003700">
    <property type="term" value="F:DNA-binding transcription factor activity"/>
    <property type="evidence" value="ECO:0007669"/>
    <property type="project" value="TreeGrafter"/>
</dbReference>
<proteinExistence type="predicted"/>